<protein>
    <submittedName>
        <fullName evidence="2">Uncharacterized protein</fullName>
    </submittedName>
</protein>
<evidence type="ECO:0000313" key="2">
    <source>
        <dbReference type="EMBL" id="WOO39624.1"/>
    </source>
</evidence>
<organism evidence="2 3">
    <name type="scientific">Rubellicoccus peritrichatus</name>
    <dbReference type="NCBI Taxonomy" id="3080537"/>
    <lineage>
        <taxon>Bacteria</taxon>
        <taxon>Pseudomonadati</taxon>
        <taxon>Verrucomicrobiota</taxon>
        <taxon>Opitutia</taxon>
        <taxon>Puniceicoccales</taxon>
        <taxon>Cerasicoccaceae</taxon>
        <taxon>Rubellicoccus</taxon>
    </lineage>
</organism>
<dbReference type="EMBL" id="CP136920">
    <property type="protein sequence ID" value="WOO39624.1"/>
    <property type="molecule type" value="Genomic_DNA"/>
</dbReference>
<dbReference type="Proteomes" id="UP001304300">
    <property type="component" value="Chromosome"/>
</dbReference>
<dbReference type="RefSeq" id="WP_317831589.1">
    <property type="nucleotide sequence ID" value="NZ_CP136920.1"/>
</dbReference>
<gene>
    <name evidence="2" type="ORF">RZN69_13450</name>
</gene>
<name>A0AAQ3L824_9BACT</name>
<proteinExistence type="predicted"/>
<accession>A0AAQ3L824</accession>
<evidence type="ECO:0000256" key="1">
    <source>
        <dbReference type="SAM" id="MobiDB-lite"/>
    </source>
</evidence>
<sequence length="142" mass="16149">MPTLTINDERLGREKVKALTLECLTESLTVRELIRQRVYQEVQDYNQKLEESNNKPLPKLLVTPTDEEAQLNAKPSQIAPNRSKRKKKISWETQFDLACRAFDSNGFFVIIGDRQAEALDEAFQVAVDTEITFVKLVPLVGG</sequence>
<evidence type="ECO:0000313" key="3">
    <source>
        <dbReference type="Proteomes" id="UP001304300"/>
    </source>
</evidence>
<reference evidence="2 3" key="1">
    <citation type="submission" date="2023-10" db="EMBL/GenBank/DDBJ databases">
        <title>Rubellicoccus peritrichatus gen. nov., sp. nov., isolated from an algae of coral reef tank.</title>
        <authorList>
            <person name="Luo J."/>
        </authorList>
    </citation>
    <scope>NUCLEOTIDE SEQUENCE [LARGE SCALE GENOMIC DNA]</scope>
    <source>
        <strain evidence="2 3">CR14</strain>
    </source>
</reference>
<keyword evidence="3" id="KW-1185">Reference proteome</keyword>
<feature type="region of interest" description="Disordered" evidence="1">
    <location>
        <begin position="50"/>
        <end position="85"/>
    </location>
</feature>
<dbReference type="AlphaFoldDB" id="A0AAQ3L824"/>
<dbReference type="KEGG" id="puo:RZN69_13450"/>